<keyword evidence="5 7" id="KW-0234">DNA repair</keyword>
<dbReference type="HOGENOM" id="CLU_086029_0_0_5"/>
<dbReference type="GO" id="GO:0006302">
    <property type="term" value="P:double-strand break repair"/>
    <property type="evidence" value="ECO:0007669"/>
    <property type="project" value="TreeGrafter"/>
</dbReference>
<gene>
    <name evidence="7 9" type="primary">recO</name>
    <name evidence="9" type="ORF">ABI_36610</name>
</gene>
<proteinExistence type="inferred from homology"/>
<feature type="domain" description="DNA replication/recombination mediator RecO N-terminal" evidence="8">
    <location>
        <begin position="1"/>
        <end position="70"/>
    </location>
</feature>
<dbReference type="InterPro" id="IPR037278">
    <property type="entry name" value="ARFGAP/RecO"/>
</dbReference>
<dbReference type="GO" id="GO:0006310">
    <property type="term" value="P:DNA recombination"/>
    <property type="evidence" value="ECO:0007669"/>
    <property type="project" value="UniProtKB-UniRule"/>
</dbReference>
<evidence type="ECO:0000256" key="3">
    <source>
        <dbReference type="ARBA" id="ARBA00022763"/>
    </source>
</evidence>
<keyword evidence="10" id="KW-1185">Reference proteome</keyword>
<evidence type="ECO:0000256" key="1">
    <source>
        <dbReference type="ARBA" id="ARBA00007452"/>
    </source>
</evidence>
<dbReference type="SUPFAM" id="SSF57863">
    <property type="entry name" value="ArfGap/RecO-like zinc finger"/>
    <property type="match status" value="1"/>
</dbReference>
<dbReference type="SUPFAM" id="SSF50249">
    <property type="entry name" value="Nucleic acid-binding proteins"/>
    <property type="match status" value="1"/>
</dbReference>
<name>F4QQZ3_9CAUL</name>
<dbReference type="NCBIfam" id="TIGR00613">
    <property type="entry name" value="reco"/>
    <property type="match status" value="1"/>
</dbReference>
<organism evidence="9 10">
    <name type="scientific">Asticcacaulis biprosthecium C19</name>
    <dbReference type="NCBI Taxonomy" id="715226"/>
    <lineage>
        <taxon>Bacteria</taxon>
        <taxon>Pseudomonadati</taxon>
        <taxon>Pseudomonadota</taxon>
        <taxon>Alphaproteobacteria</taxon>
        <taxon>Caulobacterales</taxon>
        <taxon>Caulobacteraceae</taxon>
        <taxon>Asticcacaulis</taxon>
    </lineage>
</organism>
<dbReference type="PANTHER" id="PTHR33991">
    <property type="entry name" value="DNA REPAIR PROTEIN RECO"/>
    <property type="match status" value="1"/>
</dbReference>
<keyword evidence="4 7" id="KW-0233">DNA recombination</keyword>
<sequence>MTEFEDEAIVLSAKLHGESGAILHVLTENHGVYAAHVAGGASRRMKAALQPGASVLFRFRARHSEQLGTASVEASGSGPDVLDDSVALLGLQCACLMTRQVLPERERHPGAYYALSALLGAFVAPDIWPAIYVRYEAGLLEELGYGLDLSACAVTGSRDDLVYVSPKSARAVSRGAGEAYRDKLLVLPQFLLSSQGGLIAGDVGRGLALTGFFLERHVFHPHNKPLPDVRLRLAEALADSTKPN</sequence>
<dbReference type="Proteomes" id="UP000006512">
    <property type="component" value="Unassembled WGS sequence"/>
</dbReference>
<dbReference type="InterPro" id="IPR003717">
    <property type="entry name" value="RecO"/>
</dbReference>
<keyword evidence="3 7" id="KW-0227">DNA damage</keyword>
<dbReference type="InterPro" id="IPR022572">
    <property type="entry name" value="DNA_rep/recomb_RecO_N"/>
</dbReference>
<dbReference type="InterPro" id="IPR012340">
    <property type="entry name" value="NA-bd_OB-fold"/>
</dbReference>
<dbReference type="RefSeq" id="WP_006274441.1">
    <property type="nucleotide sequence ID" value="NZ_GL883079.1"/>
</dbReference>
<comment type="function">
    <text evidence="7">Involved in DNA repair and RecF pathway recombination.</text>
</comment>
<reference evidence="10" key="1">
    <citation type="submission" date="2011-03" db="EMBL/GenBank/DDBJ databases">
        <title>Draft genome sequence of Brevundimonas diminuta.</title>
        <authorList>
            <person name="Brown P.J.B."/>
            <person name="Buechlein A."/>
            <person name="Hemmerich C."/>
            <person name="Brun Y.V."/>
        </authorList>
    </citation>
    <scope>NUCLEOTIDE SEQUENCE [LARGE SCALE GENOMIC DNA]</scope>
    <source>
        <strain evidence="10">C19</strain>
    </source>
</reference>
<evidence type="ECO:0000313" key="10">
    <source>
        <dbReference type="Proteomes" id="UP000006512"/>
    </source>
</evidence>
<dbReference type="HAMAP" id="MF_00201">
    <property type="entry name" value="RecO"/>
    <property type="match status" value="1"/>
</dbReference>
<evidence type="ECO:0000256" key="6">
    <source>
        <dbReference type="ARBA" id="ARBA00033409"/>
    </source>
</evidence>
<dbReference type="EMBL" id="GL883079">
    <property type="protein sequence ID" value="EGF90630.1"/>
    <property type="molecule type" value="Genomic_DNA"/>
</dbReference>
<dbReference type="eggNOG" id="COG1381">
    <property type="taxonomic scope" value="Bacteria"/>
</dbReference>
<dbReference type="Pfam" id="PF02565">
    <property type="entry name" value="RecO_C"/>
    <property type="match status" value="1"/>
</dbReference>
<evidence type="ECO:0000256" key="2">
    <source>
        <dbReference type="ARBA" id="ARBA00021310"/>
    </source>
</evidence>
<dbReference type="AlphaFoldDB" id="F4QQZ3"/>
<evidence type="ECO:0000259" key="8">
    <source>
        <dbReference type="Pfam" id="PF11967"/>
    </source>
</evidence>
<dbReference type="Gene3D" id="2.40.50.140">
    <property type="entry name" value="Nucleic acid-binding proteins"/>
    <property type="match status" value="1"/>
</dbReference>
<dbReference type="OrthoDB" id="9804792at2"/>
<evidence type="ECO:0000256" key="5">
    <source>
        <dbReference type="ARBA" id="ARBA00023204"/>
    </source>
</evidence>
<protein>
    <recommendedName>
        <fullName evidence="2 7">DNA repair protein RecO</fullName>
    </recommendedName>
    <alternativeName>
        <fullName evidence="6 7">Recombination protein O</fullName>
    </alternativeName>
</protein>
<evidence type="ECO:0000256" key="4">
    <source>
        <dbReference type="ARBA" id="ARBA00023172"/>
    </source>
</evidence>
<dbReference type="Gene3D" id="1.20.1440.120">
    <property type="entry name" value="Recombination protein O, C-terminal domain"/>
    <property type="match status" value="1"/>
</dbReference>
<evidence type="ECO:0000256" key="7">
    <source>
        <dbReference type="HAMAP-Rule" id="MF_00201"/>
    </source>
</evidence>
<dbReference type="Pfam" id="PF11967">
    <property type="entry name" value="RecO_N"/>
    <property type="match status" value="1"/>
</dbReference>
<dbReference type="PANTHER" id="PTHR33991:SF1">
    <property type="entry name" value="DNA REPAIR PROTEIN RECO"/>
    <property type="match status" value="1"/>
</dbReference>
<dbReference type="InterPro" id="IPR042242">
    <property type="entry name" value="RecO_C"/>
</dbReference>
<evidence type="ECO:0000313" key="9">
    <source>
        <dbReference type="EMBL" id="EGF90630.1"/>
    </source>
</evidence>
<dbReference type="GO" id="GO:0043590">
    <property type="term" value="C:bacterial nucleoid"/>
    <property type="evidence" value="ECO:0007669"/>
    <property type="project" value="TreeGrafter"/>
</dbReference>
<dbReference type="STRING" id="715226.ABI_36610"/>
<comment type="similarity">
    <text evidence="1 7">Belongs to the RecO family.</text>
</comment>
<accession>F4QQZ3</accession>